<accession>A0ABV6A6L2</accession>
<reference evidence="3 4" key="1">
    <citation type="submission" date="2024-09" db="EMBL/GenBank/DDBJ databases">
        <authorList>
            <person name="Sun Q."/>
            <person name="Mori K."/>
        </authorList>
    </citation>
    <scope>NUCLEOTIDE SEQUENCE [LARGE SCALE GENOMIC DNA]</scope>
    <source>
        <strain evidence="3 4">TBRC 7907</strain>
    </source>
</reference>
<dbReference type="PANTHER" id="PTHR42977">
    <property type="entry name" value="HYDROLASE-RELATED"/>
    <property type="match status" value="1"/>
</dbReference>
<evidence type="ECO:0000259" key="2">
    <source>
        <dbReference type="Pfam" id="PF00561"/>
    </source>
</evidence>
<feature type="domain" description="AB hydrolase-1" evidence="2">
    <location>
        <begin position="24"/>
        <end position="263"/>
    </location>
</feature>
<name>A0ABV6A6L2_9PSEU</name>
<dbReference type="PRINTS" id="PR00412">
    <property type="entry name" value="EPOXHYDRLASE"/>
</dbReference>
<evidence type="ECO:0000313" key="4">
    <source>
        <dbReference type="Proteomes" id="UP001589693"/>
    </source>
</evidence>
<dbReference type="PRINTS" id="PR00111">
    <property type="entry name" value="ABHYDROLASE"/>
</dbReference>
<comment type="caution">
    <text evidence="3">The sequence shown here is derived from an EMBL/GenBank/DDBJ whole genome shotgun (WGS) entry which is preliminary data.</text>
</comment>
<dbReference type="Pfam" id="PF00561">
    <property type="entry name" value="Abhydrolase_1"/>
    <property type="match status" value="1"/>
</dbReference>
<organism evidence="3 4">
    <name type="scientific">Allokutzneria oryzae</name>
    <dbReference type="NCBI Taxonomy" id="1378989"/>
    <lineage>
        <taxon>Bacteria</taxon>
        <taxon>Bacillati</taxon>
        <taxon>Actinomycetota</taxon>
        <taxon>Actinomycetes</taxon>
        <taxon>Pseudonocardiales</taxon>
        <taxon>Pseudonocardiaceae</taxon>
        <taxon>Allokutzneria</taxon>
    </lineage>
</organism>
<dbReference type="InterPro" id="IPR051340">
    <property type="entry name" value="Haloalkane_dehalogenase"/>
</dbReference>
<evidence type="ECO:0000256" key="1">
    <source>
        <dbReference type="ARBA" id="ARBA00022801"/>
    </source>
</evidence>
<sequence length="285" mass="32074">MAYRFVEVDGVRVFYREAGPRDAPTLLLLHGFPSASHQFRHLIERLADRYHVIAPDYPGFGHSDTPDVEYSFDWLAGVVEGFVEAVGLRRFVMYVFDYGAPIGFRVATRHPEWIAGLIVQNGNAYTDGLGEVATEFIANRKGQSGADERVRAMLTLPFTRAQYEGGTSDVAAISPDGWTLDQHFLDLPGRKDIQVQLGLDYHSNVELYPEWQRWLREHRPPTLIVWGTGDIFFDVAGARAFLRDVPDAELHLFATGHFALEEKLDEIAPLISDFVGRVASGRLKI</sequence>
<dbReference type="Gene3D" id="3.40.50.1820">
    <property type="entry name" value="alpha/beta hydrolase"/>
    <property type="match status" value="1"/>
</dbReference>
<dbReference type="GO" id="GO:0016787">
    <property type="term" value="F:hydrolase activity"/>
    <property type="evidence" value="ECO:0007669"/>
    <property type="project" value="UniProtKB-KW"/>
</dbReference>
<dbReference type="EMBL" id="JBHLZU010000028">
    <property type="protein sequence ID" value="MFB9908815.1"/>
    <property type="molecule type" value="Genomic_DNA"/>
</dbReference>
<protein>
    <submittedName>
        <fullName evidence="3">Alpha/beta fold hydrolase</fullName>
    </submittedName>
</protein>
<proteinExistence type="predicted"/>
<keyword evidence="1 3" id="KW-0378">Hydrolase</keyword>
<gene>
    <name evidence="3" type="ORF">ACFFQA_33175</name>
</gene>
<dbReference type="Proteomes" id="UP001589693">
    <property type="component" value="Unassembled WGS sequence"/>
</dbReference>
<dbReference type="SUPFAM" id="SSF53474">
    <property type="entry name" value="alpha/beta-Hydrolases"/>
    <property type="match status" value="1"/>
</dbReference>
<dbReference type="InterPro" id="IPR000639">
    <property type="entry name" value="Epox_hydrolase-like"/>
</dbReference>
<dbReference type="RefSeq" id="WP_377860905.1">
    <property type="nucleotide sequence ID" value="NZ_JBHLZU010000028.1"/>
</dbReference>
<dbReference type="PANTHER" id="PTHR42977:SF3">
    <property type="entry name" value="AB HYDROLASE-1 DOMAIN-CONTAINING PROTEIN"/>
    <property type="match status" value="1"/>
</dbReference>
<dbReference type="InterPro" id="IPR029058">
    <property type="entry name" value="AB_hydrolase_fold"/>
</dbReference>
<keyword evidence="4" id="KW-1185">Reference proteome</keyword>
<dbReference type="InterPro" id="IPR000073">
    <property type="entry name" value="AB_hydrolase_1"/>
</dbReference>
<evidence type="ECO:0000313" key="3">
    <source>
        <dbReference type="EMBL" id="MFB9908815.1"/>
    </source>
</evidence>